<dbReference type="PANTHER" id="PTHR12052">
    <property type="entry name" value="THIOREDOXIN-LIKE PROTEN 4A, 4B"/>
    <property type="match status" value="1"/>
</dbReference>
<reference evidence="3" key="1">
    <citation type="submission" date="2022-04" db="EMBL/GenBank/DDBJ databases">
        <title>Carnegiea gigantea Genome sequencing and assembly v2.</title>
        <authorList>
            <person name="Copetti D."/>
            <person name="Sanderson M.J."/>
            <person name="Burquez A."/>
            <person name="Wojciechowski M.F."/>
        </authorList>
    </citation>
    <scope>NUCLEOTIDE SEQUENCE</scope>
    <source>
        <strain evidence="3">SGP5-SGP5p</strain>
        <tissue evidence="3">Aerial part</tissue>
    </source>
</reference>
<dbReference type="AlphaFoldDB" id="A0A9Q1Q567"/>
<proteinExistence type="predicted"/>
<keyword evidence="2" id="KW-0539">Nucleus</keyword>
<organism evidence="3 4">
    <name type="scientific">Carnegiea gigantea</name>
    <dbReference type="NCBI Taxonomy" id="171969"/>
    <lineage>
        <taxon>Eukaryota</taxon>
        <taxon>Viridiplantae</taxon>
        <taxon>Streptophyta</taxon>
        <taxon>Embryophyta</taxon>
        <taxon>Tracheophyta</taxon>
        <taxon>Spermatophyta</taxon>
        <taxon>Magnoliopsida</taxon>
        <taxon>eudicotyledons</taxon>
        <taxon>Gunneridae</taxon>
        <taxon>Pentapetalae</taxon>
        <taxon>Caryophyllales</taxon>
        <taxon>Cactineae</taxon>
        <taxon>Cactaceae</taxon>
        <taxon>Cactoideae</taxon>
        <taxon>Echinocereeae</taxon>
        <taxon>Carnegiea</taxon>
    </lineage>
</organism>
<protein>
    <submittedName>
        <fullName evidence="3">Uncharacterized protein</fullName>
    </submittedName>
</protein>
<evidence type="ECO:0000313" key="3">
    <source>
        <dbReference type="EMBL" id="KAJ8428941.1"/>
    </source>
</evidence>
<dbReference type="PANTHER" id="PTHR12052:SF5">
    <property type="entry name" value="THIOREDOXIN-LIKE PROTEIN 4A"/>
    <property type="match status" value="1"/>
</dbReference>
<comment type="subcellular location">
    <subcellularLocation>
        <location evidence="1">Nucleus</location>
    </subcellularLocation>
</comment>
<dbReference type="SMART" id="SM01410">
    <property type="entry name" value="DIM1"/>
    <property type="match status" value="1"/>
</dbReference>
<dbReference type="GO" id="GO:0005682">
    <property type="term" value="C:U5 snRNP"/>
    <property type="evidence" value="ECO:0007669"/>
    <property type="project" value="TreeGrafter"/>
</dbReference>
<comment type="caution">
    <text evidence="3">The sequence shown here is derived from an EMBL/GenBank/DDBJ whole genome shotgun (WGS) entry which is preliminary data.</text>
</comment>
<accession>A0A9Q1Q567</accession>
<dbReference type="OrthoDB" id="147752at2759"/>
<dbReference type="GO" id="GO:0000398">
    <property type="term" value="P:mRNA splicing, via spliceosome"/>
    <property type="evidence" value="ECO:0007669"/>
    <property type="project" value="InterPro"/>
</dbReference>
<dbReference type="Pfam" id="PF02966">
    <property type="entry name" value="DIM1"/>
    <property type="match status" value="1"/>
</dbReference>
<gene>
    <name evidence="3" type="ORF">Cgig2_009812</name>
</gene>
<dbReference type="GO" id="GO:0005681">
    <property type="term" value="C:spliceosomal complex"/>
    <property type="evidence" value="ECO:0007669"/>
    <property type="project" value="TreeGrafter"/>
</dbReference>
<dbReference type="Proteomes" id="UP001153076">
    <property type="component" value="Unassembled WGS sequence"/>
</dbReference>
<keyword evidence="4" id="KW-1185">Reference proteome</keyword>
<dbReference type="EMBL" id="JAKOGI010000955">
    <property type="protein sequence ID" value="KAJ8428941.1"/>
    <property type="molecule type" value="Genomic_DNA"/>
</dbReference>
<evidence type="ECO:0000256" key="2">
    <source>
        <dbReference type="ARBA" id="ARBA00023242"/>
    </source>
</evidence>
<name>A0A9Q1Q567_9CARY</name>
<dbReference type="InterPro" id="IPR004123">
    <property type="entry name" value="Dim1"/>
</dbReference>
<dbReference type="Gene3D" id="3.40.30.10">
    <property type="entry name" value="Glutaredoxin"/>
    <property type="match status" value="1"/>
</dbReference>
<evidence type="ECO:0000256" key="1">
    <source>
        <dbReference type="ARBA" id="ARBA00004123"/>
    </source>
</evidence>
<evidence type="ECO:0000313" key="4">
    <source>
        <dbReference type="Proteomes" id="UP001153076"/>
    </source>
</evidence>
<dbReference type="GO" id="GO:0046540">
    <property type="term" value="C:U4/U6 x U5 tri-snRNP complex"/>
    <property type="evidence" value="ECO:0007669"/>
    <property type="project" value="InterPro"/>
</dbReference>
<sequence length="186" mass="21122">MFVPVRAVQEGWRVYFARRQRRGFGLPSSSSVPPEHRSTLCRPWRPQNNHNWMRVSIRAAAWVARRPREARATARFQPIYKVGMLVLAESGETCSEIDGCHPLGWKRSPAWALMATDHLDRDGNKHMMIDLGTGNNNKINGALKNKQEFIDIVETVYRSATKGSGLVCAYCSRHVEKDLSPVHEPL</sequence>